<dbReference type="Pfam" id="PF20218">
    <property type="entry name" value="DUF6578"/>
    <property type="match status" value="1"/>
</dbReference>
<dbReference type="RefSeq" id="WP_005777132.1">
    <property type="nucleotide sequence ID" value="NZ_CP054003.1"/>
</dbReference>
<sequence>MKTYCTVLYEGWQMECCGQPFSIGDVVKWDVFAFNKTLTDVTQTIEYIYDAHYETSDGLLTLQGTVHQINAIYTKYKSSTDNPQFLIPVSSLLKSIVKADGDEEEMNGMTFNSYIVVLRDVSIKEVANKQHTT</sequence>
<proteinExistence type="predicted"/>
<accession>A0AAP9NBP6</accession>
<dbReference type="Proteomes" id="UP000501467">
    <property type="component" value="Chromosome"/>
</dbReference>
<dbReference type="EMBL" id="CP054003">
    <property type="protein sequence ID" value="QKH83765.1"/>
    <property type="molecule type" value="Genomic_DNA"/>
</dbReference>
<dbReference type="InterPro" id="IPR046485">
    <property type="entry name" value="DUF6578"/>
</dbReference>
<gene>
    <name evidence="1" type="ORF">FOC69_05090</name>
</gene>
<reference evidence="1 2" key="1">
    <citation type="submission" date="2020-05" db="EMBL/GenBank/DDBJ databases">
        <title>FDA dAtabase for Regulatory Grade micrObial Sequences (FDA-ARGOS): Supporting development and validation of Infectious Disease Dx tests.</title>
        <authorList>
            <person name="Bojja K."/>
            <person name="Kessler A."/>
            <person name="Tallon L."/>
            <person name="Sadzewicz L."/>
            <person name="Zhao X."/>
            <person name="Vavikolanu K."/>
            <person name="Mehta A."/>
            <person name="Aluvathingal J."/>
            <person name="Nadendla S."/>
            <person name="Myers T."/>
            <person name="Yan Y."/>
            <person name="Sichtig H."/>
        </authorList>
    </citation>
    <scope>NUCLEOTIDE SEQUENCE [LARGE SCALE GENOMIC DNA]</scope>
    <source>
        <strain evidence="1 2">FDAARGOS_763</strain>
    </source>
</reference>
<name>A0AAP9NBP6_BACFG</name>
<protein>
    <submittedName>
        <fullName evidence="1">Uncharacterized protein</fullName>
    </submittedName>
</protein>
<dbReference type="AlphaFoldDB" id="A0AAP9NBP6"/>
<organism evidence="1 2">
    <name type="scientific">Bacteroides fragilis</name>
    <dbReference type="NCBI Taxonomy" id="817"/>
    <lineage>
        <taxon>Bacteria</taxon>
        <taxon>Pseudomonadati</taxon>
        <taxon>Bacteroidota</taxon>
        <taxon>Bacteroidia</taxon>
        <taxon>Bacteroidales</taxon>
        <taxon>Bacteroidaceae</taxon>
        <taxon>Bacteroides</taxon>
    </lineage>
</organism>
<evidence type="ECO:0000313" key="2">
    <source>
        <dbReference type="Proteomes" id="UP000501467"/>
    </source>
</evidence>
<evidence type="ECO:0000313" key="1">
    <source>
        <dbReference type="EMBL" id="QKH83765.1"/>
    </source>
</evidence>